<reference evidence="1 2" key="1">
    <citation type="submission" date="2013-07" db="EMBL/GenBank/DDBJ databases">
        <title>Draft genome sequence of Pseudoalteromonas luteoviolacea 2ta16.</title>
        <authorList>
            <person name="Allen E.E."/>
            <person name="Azam F."/>
            <person name="Podell S."/>
        </authorList>
    </citation>
    <scope>NUCLEOTIDE SEQUENCE [LARGE SCALE GENOMIC DNA]</scope>
    <source>
        <strain evidence="1 2">2ta16</strain>
    </source>
</reference>
<dbReference type="AlphaFoldDB" id="V4HW81"/>
<dbReference type="Proteomes" id="UP000017820">
    <property type="component" value="Unassembled WGS sequence"/>
</dbReference>
<dbReference type="GeneID" id="29921181"/>
<dbReference type="EMBL" id="AUSV01000008">
    <property type="protein sequence ID" value="ESP95075.1"/>
    <property type="molecule type" value="Genomic_DNA"/>
</dbReference>
<dbReference type="PATRIC" id="fig|1353533.3.peg.634"/>
<evidence type="ECO:0000313" key="2">
    <source>
        <dbReference type="Proteomes" id="UP000017820"/>
    </source>
</evidence>
<proteinExistence type="predicted"/>
<gene>
    <name evidence="1" type="ORF">PL2TA16_04631</name>
</gene>
<name>V4HW81_PSEL2</name>
<organism evidence="1 2">
    <name type="scientific">Pseudoalteromonas luteoviolacea (strain 2ta16)</name>
    <dbReference type="NCBI Taxonomy" id="1353533"/>
    <lineage>
        <taxon>Bacteria</taxon>
        <taxon>Pseudomonadati</taxon>
        <taxon>Pseudomonadota</taxon>
        <taxon>Gammaproteobacteria</taxon>
        <taxon>Alteromonadales</taxon>
        <taxon>Pseudoalteromonadaceae</taxon>
        <taxon>Pseudoalteromonas</taxon>
    </lineage>
</organism>
<evidence type="ECO:0000313" key="1">
    <source>
        <dbReference type="EMBL" id="ESP95075.1"/>
    </source>
</evidence>
<dbReference type="RefSeq" id="WP_023397595.1">
    <property type="nucleotide sequence ID" value="NZ_AUSV01000008.1"/>
</dbReference>
<comment type="caution">
    <text evidence="1">The sequence shown here is derived from an EMBL/GenBank/DDBJ whole genome shotgun (WGS) entry which is preliminary data.</text>
</comment>
<protein>
    <submittedName>
        <fullName evidence="1">Uncharacterized protein</fullName>
    </submittedName>
</protein>
<accession>V4HW81</accession>
<sequence length="217" mass="24638">MKRYRELIITIAERDIEQFSECLASAATKSWARNKGREDEALSFVGFSSKPYCFDHIINNEHIASLWLANNEEGGLEVSNIVPTKEICLSVSKYNSILESFLEKVISSAKDKVNFQVSITNEEFTLEDELSEEASQALRVFSSSANKSTGHAHPLDKKRWFHFINLAFKSSSEFDTDILEKFLVEDGWDEEKASKLTIDFEYSIGLLSSFVKVRGTI</sequence>